<dbReference type="EMBL" id="BARU01042266">
    <property type="protein sequence ID" value="GAH82995.1"/>
    <property type="molecule type" value="Genomic_DNA"/>
</dbReference>
<comment type="caution">
    <text evidence="2">The sequence shown here is derived from an EMBL/GenBank/DDBJ whole genome shotgun (WGS) entry which is preliminary data.</text>
</comment>
<gene>
    <name evidence="2" type="ORF">S03H2_64979</name>
</gene>
<dbReference type="InterPro" id="IPR051919">
    <property type="entry name" value="W-dependent_AOR"/>
</dbReference>
<dbReference type="SMART" id="SM00790">
    <property type="entry name" value="AFOR_N"/>
    <property type="match status" value="1"/>
</dbReference>
<protein>
    <recommendedName>
        <fullName evidence="1">Aldehyde ferredoxin oxidoreductase N-terminal domain-containing protein</fullName>
    </recommendedName>
</protein>
<dbReference type="InterPro" id="IPR036503">
    <property type="entry name" value="Ald_Fedxn_OxRdtase_N_sf"/>
</dbReference>
<dbReference type="Gene3D" id="3.60.9.10">
    <property type="entry name" value="Aldehyde ferredoxin oxidoreductase, N-terminal domain"/>
    <property type="match status" value="1"/>
</dbReference>
<proteinExistence type="predicted"/>
<dbReference type="GO" id="GO:0016625">
    <property type="term" value="F:oxidoreductase activity, acting on the aldehyde or oxo group of donors, iron-sulfur protein as acceptor"/>
    <property type="evidence" value="ECO:0007669"/>
    <property type="project" value="InterPro"/>
</dbReference>
<name>X1JNJ6_9ZZZZ</name>
<evidence type="ECO:0000313" key="2">
    <source>
        <dbReference type="EMBL" id="GAH82995.1"/>
    </source>
</evidence>
<dbReference type="Pfam" id="PF02730">
    <property type="entry name" value="AFOR_N"/>
    <property type="match status" value="1"/>
</dbReference>
<feature type="non-terminal residue" evidence="2">
    <location>
        <position position="1"/>
    </location>
</feature>
<organism evidence="2">
    <name type="scientific">marine sediment metagenome</name>
    <dbReference type="NCBI Taxonomy" id="412755"/>
    <lineage>
        <taxon>unclassified sequences</taxon>
        <taxon>metagenomes</taxon>
        <taxon>ecological metagenomes</taxon>
    </lineage>
</organism>
<dbReference type="AlphaFoldDB" id="X1JNJ6"/>
<reference evidence="2" key="1">
    <citation type="journal article" date="2014" name="Front. Microbiol.">
        <title>High frequency of phylogenetically diverse reductive dehalogenase-homologous genes in deep subseafloor sedimentary metagenomes.</title>
        <authorList>
            <person name="Kawai M."/>
            <person name="Futagami T."/>
            <person name="Toyoda A."/>
            <person name="Takaki Y."/>
            <person name="Nishi S."/>
            <person name="Hori S."/>
            <person name="Arai W."/>
            <person name="Tsubouchi T."/>
            <person name="Morono Y."/>
            <person name="Uchiyama I."/>
            <person name="Ito T."/>
            <person name="Fujiyama A."/>
            <person name="Inagaki F."/>
            <person name="Takami H."/>
        </authorList>
    </citation>
    <scope>NUCLEOTIDE SEQUENCE</scope>
    <source>
        <strain evidence="2">Expedition CK06-06</strain>
    </source>
</reference>
<dbReference type="PANTHER" id="PTHR30038">
    <property type="entry name" value="ALDEHYDE FERREDOXIN OXIDOREDUCTASE"/>
    <property type="match status" value="1"/>
</dbReference>
<dbReference type="InterPro" id="IPR013983">
    <property type="entry name" value="Ald_Fedxn_OxRdtase_N"/>
</dbReference>
<dbReference type="SUPFAM" id="SSF56228">
    <property type="entry name" value="Aldehyde ferredoxin oxidoreductase, N-terminal domain"/>
    <property type="match status" value="1"/>
</dbReference>
<dbReference type="PANTHER" id="PTHR30038:SF0">
    <property type="entry name" value="TUNGSTEN-CONTAINING ALDEHYDE FERREDOXIN OXIDOREDUCTASE"/>
    <property type="match status" value="1"/>
</dbReference>
<feature type="domain" description="Aldehyde ferredoxin oxidoreductase N-terminal" evidence="1">
    <location>
        <begin position="1"/>
        <end position="97"/>
    </location>
</feature>
<sequence>ILWEEISSETNPFDADNKLIFAGGPLQGHPVPGSAKFSIISKSPLTNTYADSAAGARWGPLFKRAGYDVLVIQGKSENPVYIYIEDDEVKISAIITF</sequence>
<evidence type="ECO:0000259" key="1">
    <source>
        <dbReference type="SMART" id="SM00790"/>
    </source>
</evidence>
<dbReference type="GO" id="GO:0051536">
    <property type="term" value="F:iron-sulfur cluster binding"/>
    <property type="evidence" value="ECO:0007669"/>
    <property type="project" value="InterPro"/>
</dbReference>
<accession>X1JNJ6</accession>